<dbReference type="Proteomes" id="UP000318943">
    <property type="component" value="Unassembled WGS sequence"/>
</dbReference>
<comment type="caution">
    <text evidence="1">The sequence shown here is derived from an EMBL/GenBank/DDBJ whole genome shotgun (WGS) entry which is preliminary data.</text>
</comment>
<dbReference type="EMBL" id="VCIZ01000010">
    <property type="protein sequence ID" value="TSP11456.1"/>
    <property type="molecule type" value="Genomic_DNA"/>
</dbReference>
<organism evidence="1 2">
    <name type="scientific">Cupriavidus campinensis</name>
    <dbReference type="NCBI Taxonomy" id="151783"/>
    <lineage>
        <taxon>Bacteria</taxon>
        <taxon>Pseudomonadati</taxon>
        <taxon>Pseudomonadota</taxon>
        <taxon>Betaproteobacteria</taxon>
        <taxon>Burkholderiales</taxon>
        <taxon>Burkholderiaceae</taxon>
        <taxon>Cupriavidus</taxon>
    </lineage>
</organism>
<evidence type="ECO:0000313" key="1">
    <source>
        <dbReference type="EMBL" id="TSP11456.1"/>
    </source>
</evidence>
<evidence type="ECO:0000313" key="2">
    <source>
        <dbReference type="Proteomes" id="UP000318943"/>
    </source>
</evidence>
<proteinExistence type="predicted"/>
<gene>
    <name evidence="1" type="ORF">FGG12_17625</name>
</gene>
<reference evidence="1 2" key="1">
    <citation type="submission" date="2019-05" db="EMBL/GenBank/DDBJ databases">
        <title>Whole genome sequence analysis of Cupriavidus campinensis S14E4C strain.</title>
        <authorList>
            <person name="Abbaszade G."/>
            <person name="Szabo A."/>
            <person name="Toumi M."/>
            <person name="Toth E."/>
        </authorList>
    </citation>
    <scope>NUCLEOTIDE SEQUENCE [LARGE SCALE GENOMIC DNA]</scope>
    <source>
        <strain evidence="1 2">S14E4C</strain>
    </source>
</reference>
<sequence>MSEQKTAVTALLPTDEARDLVLRAAAQGVATPEWLGYLILLSAYGPLHPEVLAFERRAKLGQDGTQQG</sequence>
<name>A0ABY3EKY3_9BURK</name>
<protein>
    <submittedName>
        <fullName evidence="1">Uncharacterized protein</fullName>
    </submittedName>
</protein>
<accession>A0ABY3EKY3</accession>
<keyword evidence="2" id="KW-1185">Reference proteome</keyword>